<evidence type="ECO:0000313" key="6">
    <source>
        <dbReference type="EnsemblMetazoa" id="MESCA003210-PA"/>
    </source>
</evidence>
<dbReference type="PANTHER" id="PTHR19282:SF521">
    <property type="entry name" value="IP01817P-RELATED"/>
    <property type="match status" value="1"/>
</dbReference>
<dbReference type="EMBL" id="CAQQ02193943">
    <property type="status" value="NOT_ANNOTATED_CDS"/>
    <property type="molecule type" value="Genomic_DNA"/>
</dbReference>
<dbReference type="GO" id="GO:0005886">
    <property type="term" value="C:plasma membrane"/>
    <property type="evidence" value="ECO:0007669"/>
    <property type="project" value="TreeGrafter"/>
</dbReference>
<keyword evidence="2 5" id="KW-0812">Transmembrane</keyword>
<evidence type="ECO:0000256" key="4">
    <source>
        <dbReference type="ARBA" id="ARBA00023136"/>
    </source>
</evidence>
<keyword evidence="7" id="KW-1185">Reference proteome</keyword>
<proteinExistence type="predicted"/>
<dbReference type="Proteomes" id="UP000015102">
    <property type="component" value="Unassembled WGS sequence"/>
</dbReference>
<dbReference type="OMA" id="ERIDQFQ"/>
<evidence type="ECO:0000256" key="1">
    <source>
        <dbReference type="ARBA" id="ARBA00004141"/>
    </source>
</evidence>
<dbReference type="SUPFAM" id="SSF48652">
    <property type="entry name" value="Tetraspanin"/>
    <property type="match status" value="1"/>
</dbReference>
<accession>T1GID6</accession>
<dbReference type="EnsemblMetazoa" id="MESCA003210-RA">
    <property type="protein sequence ID" value="MESCA003210-PA"/>
    <property type="gene ID" value="MESCA003210"/>
</dbReference>
<dbReference type="AlphaFoldDB" id="T1GID6"/>
<name>T1GID6_MEGSC</name>
<feature type="transmembrane region" description="Helical" evidence="5">
    <location>
        <begin position="113"/>
        <end position="135"/>
    </location>
</feature>
<organism evidence="6 7">
    <name type="scientific">Megaselia scalaris</name>
    <name type="common">Humpbacked fly</name>
    <name type="synonym">Phora scalaris</name>
    <dbReference type="NCBI Taxonomy" id="36166"/>
    <lineage>
        <taxon>Eukaryota</taxon>
        <taxon>Metazoa</taxon>
        <taxon>Ecdysozoa</taxon>
        <taxon>Arthropoda</taxon>
        <taxon>Hexapoda</taxon>
        <taxon>Insecta</taxon>
        <taxon>Pterygota</taxon>
        <taxon>Neoptera</taxon>
        <taxon>Endopterygota</taxon>
        <taxon>Diptera</taxon>
        <taxon>Brachycera</taxon>
        <taxon>Muscomorpha</taxon>
        <taxon>Platypezoidea</taxon>
        <taxon>Phoridae</taxon>
        <taxon>Megaseliini</taxon>
        <taxon>Megaselia</taxon>
    </lineage>
</organism>
<dbReference type="Pfam" id="PF00335">
    <property type="entry name" value="Tetraspanin"/>
    <property type="match status" value="1"/>
</dbReference>
<dbReference type="InterPro" id="IPR008952">
    <property type="entry name" value="Tetraspanin_EC2_sf"/>
</dbReference>
<dbReference type="HOGENOM" id="CLU_055524_12_0_1"/>
<evidence type="ECO:0000256" key="5">
    <source>
        <dbReference type="SAM" id="Phobius"/>
    </source>
</evidence>
<sequence>MTMTYALILLILLLCQIAFVVMVWVYQTQLIQEMDEGFDTIWKNHIKEPVPMDSFQTIFKCCGSTGYSDYRKNNETLPGSCCGTPGQTCEVSNVYNQGCKTAFHSFWSKNIEYIKFGGLAIALIEFVGVVFACCLSNSIRNERRRAHY</sequence>
<dbReference type="InterPro" id="IPR018499">
    <property type="entry name" value="Tetraspanin/Peripherin"/>
</dbReference>
<protein>
    <recommendedName>
        <fullName evidence="8">Tetraspanin</fullName>
    </recommendedName>
</protein>
<keyword evidence="4 5" id="KW-0472">Membrane</keyword>
<feature type="transmembrane region" description="Helical" evidence="5">
    <location>
        <begin position="7"/>
        <end position="26"/>
    </location>
</feature>
<comment type="subcellular location">
    <subcellularLocation>
        <location evidence="1">Membrane</location>
        <topology evidence="1">Multi-pass membrane protein</topology>
    </subcellularLocation>
</comment>
<dbReference type="CDD" id="cd03127">
    <property type="entry name" value="tetraspanin_LEL"/>
    <property type="match status" value="1"/>
</dbReference>
<dbReference type="EMBL" id="CAQQ02193942">
    <property type="status" value="NOT_ANNOTATED_CDS"/>
    <property type="molecule type" value="Genomic_DNA"/>
</dbReference>
<keyword evidence="3 5" id="KW-1133">Transmembrane helix</keyword>
<reference evidence="6" key="2">
    <citation type="submission" date="2015-06" db="UniProtKB">
        <authorList>
            <consortium name="EnsemblMetazoa"/>
        </authorList>
    </citation>
    <scope>IDENTIFICATION</scope>
</reference>
<evidence type="ECO:0008006" key="8">
    <source>
        <dbReference type="Google" id="ProtNLM"/>
    </source>
</evidence>
<reference evidence="7" key="1">
    <citation type="submission" date="2013-02" db="EMBL/GenBank/DDBJ databases">
        <authorList>
            <person name="Hughes D."/>
        </authorList>
    </citation>
    <scope>NUCLEOTIDE SEQUENCE</scope>
    <source>
        <strain>Durham</strain>
        <strain evidence="7">NC isolate 2 -- Noor lab</strain>
    </source>
</reference>
<evidence type="ECO:0000256" key="2">
    <source>
        <dbReference type="ARBA" id="ARBA00022692"/>
    </source>
</evidence>
<dbReference type="PANTHER" id="PTHR19282">
    <property type="entry name" value="TETRASPANIN"/>
    <property type="match status" value="1"/>
</dbReference>
<dbReference type="EMBL" id="CAQQ02193944">
    <property type="status" value="NOT_ANNOTATED_CDS"/>
    <property type="molecule type" value="Genomic_DNA"/>
</dbReference>
<evidence type="ECO:0000313" key="7">
    <source>
        <dbReference type="Proteomes" id="UP000015102"/>
    </source>
</evidence>
<dbReference type="STRING" id="36166.T1GID6"/>
<evidence type="ECO:0000256" key="3">
    <source>
        <dbReference type="ARBA" id="ARBA00022989"/>
    </source>
</evidence>
<dbReference type="Gene3D" id="1.10.1450.10">
    <property type="entry name" value="Tetraspanin"/>
    <property type="match status" value="1"/>
</dbReference>